<accession>A0ABR7EDR6</accession>
<dbReference type="InterPro" id="IPR036390">
    <property type="entry name" value="WH_DNA-bd_sf"/>
</dbReference>
<dbReference type="SMART" id="SM00420">
    <property type="entry name" value="HTH_DEOR"/>
    <property type="match status" value="1"/>
</dbReference>
<evidence type="ECO:0000259" key="3">
    <source>
        <dbReference type="PROSITE" id="PS51000"/>
    </source>
</evidence>
<reference evidence="4 5" key="1">
    <citation type="submission" date="2020-08" db="EMBL/GenBank/DDBJ databases">
        <title>Genome public.</title>
        <authorList>
            <person name="Liu C."/>
            <person name="Sun Q."/>
        </authorList>
    </citation>
    <scope>NUCLEOTIDE SEQUENCE [LARGE SCALE GENOMIC DNA]</scope>
    <source>
        <strain evidence="4 5">NSJ-35</strain>
    </source>
</reference>
<gene>
    <name evidence="4" type="ORF">H8S18_05575</name>
</gene>
<keyword evidence="1" id="KW-0805">Transcription regulation</keyword>
<proteinExistence type="predicted"/>
<keyword evidence="5" id="KW-1185">Reference proteome</keyword>
<evidence type="ECO:0000313" key="4">
    <source>
        <dbReference type="EMBL" id="MBC5647798.1"/>
    </source>
</evidence>
<dbReference type="SMART" id="SM01134">
    <property type="entry name" value="DeoRC"/>
    <property type="match status" value="1"/>
</dbReference>
<name>A0ABR7EDR6_9FIRM</name>
<dbReference type="Proteomes" id="UP000606889">
    <property type="component" value="Unassembled WGS sequence"/>
</dbReference>
<dbReference type="InterPro" id="IPR037171">
    <property type="entry name" value="NagB/RpiA_transferase-like"/>
</dbReference>
<dbReference type="PRINTS" id="PR00037">
    <property type="entry name" value="HTHLACR"/>
</dbReference>
<dbReference type="InterPro" id="IPR014036">
    <property type="entry name" value="DeoR-like_C"/>
</dbReference>
<organism evidence="4 5">
    <name type="scientific">Christensenella tenuis</name>
    <dbReference type="NCBI Taxonomy" id="2763033"/>
    <lineage>
        <taxon>Bacteria</taxon>
        <taxon>Bacillati</taxon>
        <taxon>Bacillota</taxon>
        <taxon>Clostridia</taxon>
        <taxon>Christensenellales</taxon>
        <taxon>Christensenellaceae</taxon>
        <taxon>Christensenella</taxon>
    </lineage>
</organism>
<dbReference type="EMBL" id="JACOON010000002">
    <property type="protein sequence ID" value="MBC5647798.1"/>
    <property type="molecule type" value="Genomic_DNA"/>
</dbReference>
<dbReference type="Pfam" id="PF00455">
    <property type="entry name" value="DeoRC"/>
    <property type="match status" value="1"/>
</dbReference>
<dbReference type="PANTHER" id="PTHR30363:SF44">
    <property type="entry name" value="AGA OPERON TRANSCRIPTIONAL REPRESSOR-RELATED"/>
    <property type="match status" value="1"/>
</dbReference>
<protein>
    <submittedName>
        <fullName evidence="4">DeoR/GlpR transcriptional regulator</fullName>
    </submittedName>
</protein>
<dbReference type="Gene3D" id="3.40.50.1360">
    <property type="match status" value="1"/>
</dbReference>
<comment type="caution">
    <text evidence="4">The sequence shown here is derived from an EMBL/GenBank/DDBJ whole genome shotgun (WGS) entry which is preliminary data.</text>
</comment>
<feature type="domain" description="HTH deoR-type" evidence="3">
    <location>
        <begin position="3"/>
        <end position="58"/>
    </location>
</feature>
<dbReference type="PROSITE" id="PS51000">
    <property type="entry name" value="HTH_DEOR_2"/>
    <property type="match status" value="1"/>
</dbReference>
<dbReference type="InterPro" id="IPR036388">
    <property type="entry name" value="WH-like_DNA-bd_sf"/>
</dbReference>
<dbReference type="PANTHER" id="PTHR30363">
    <property type="entry name" value="HTH-TYPE TRANSCRIPTIONAL REGULATOR SRLR-RELATED"/>
    <property type="match status" value="1"/>
</dbReference>
<dbReference type="Gene3D" id="1.10.10.10">
    <property type="entry name" value="Winged helix-like DNA-binding domain superfamily/Winged helix DNA-binding domain"/>
    <property type="match status" value="1"/>
</dbReference>
<dbReference type="InterPro" id="IPR001034">
    <property type="entry name" value="DeoR_HTH"/>
</dbReference>
<dbReference type="RefSeq" id="WP_186857311.1">
    <property type="nucleotide sequence ID" value="NZ_JACOON010000002.1"/>
</dbReference>
<dbReference type="SUPFAM" id="SSF100950">
    <property type="entry name" value="NagB/RpiA/CoA transferase-like"/>
    <property type="match status" value="1"/>
</dbReference>
<dbReference type="InterPro" id="IPR050313">
    <property type="entry name" value="Carb_Metab_HTH_regulators"/>
</dbReference>
<sequence length="267" mass="29344">MFKAARQQKIKEIILDQTQIDVQTLSTLLNVSAVTIRSDLEDLEQEGFIVRSHGGAILNAAQNQTDTAPPSMVPDIDDPHGRENEHIAQIAAHLVQENEWIFLGSGAACTATARELLSRQGLNIITNNLNVAAVFSKNKSCNLLVTGGNLNHSGMFLSGDIFERALNGIYLSKAFISVSGIDMNGGFTVSDIDQANIYSKIRSVSKEIIFIADYTKFDEVSFMRIASLNEADAVISNEKTPEEYKEYFFNNGIKIFTSYKINPSSIG</sequence>
<evidence type="ECO:0000256" key="2">
    <source>
        <dbReference type="ARBA" id="ARBA00023163"/>
    </source>
</evidence>
<keyword evidence="2" id="KW-0804">Transcription</keyword>
<evidence type="ECO:0000313" key="5">
    <source>
        <dbReference type="Proteomes" id="UP000606889"/>
    </source>
</evidence>
<dbReference type="SUPFAM" id="SSF46785">
    <property type="entry name" value="Winged helix' DNA-binding domain"/>
    <property type="match status" value="1"/>
</dbReference>
<dbReference type="Pfam" id="PF08220">
    <property type="entry name" value="HTH_DeoR"/>
    <property type="match status" value="1"/>
</dbReference>
<evidence type="ECO:0000256" key="1">
    <source>
        <dbReference type="ARBA" id="ARBA00023015"/>
    </source>
</evidence>